<reference evidence="5" key="2">
    <citation type="submission" date="2016-10" db="EMBL/GenBank/DDBJ databases">
        <authorList>
            <person name="de Groot N.N."/>
        </authorList>
    </citation>
    <scope>NUCLEOTIDE SEQUENCE [LARGE SCALE GENOMIC DNA]</scope>
    <source>
        <strain evidence="5">MO64</strain>
    </source>
</reference>
<dbReference type="GO" id="GO:0016747">
    <property type="term" value="F:acyltransferase activity, transferring groups other than amino-acyl groups"/>
    <property type="evidence" value="ECO:0007669"/>
    <property type="project" value="InterPro"/>
</dbReference>
<dbReference type="CDD" id="cd04301">
    <property type="entry name" value="NAT_SF"/>
    <property type="match status" value="1"/>
</dbReference>
<evidence type="ECO:0000256" key="1">
    <source>
        <dbReference type="ARBA" id="ARBA00022679"/>
    </source>
</evidence>
<protein>
    <submittedName>
        <fullName evidence="4">GNAT family N-acetyltransferase</fullName>
    </submittedName>
    <submittedName>
        <fullName evidence="5">Ribosomal protein S18 acetylase RimI</fullName>
    </submittedName>
</protein>
<keyword evidence="2" id="KW-0012">Acyltransferase</keyword>
<dbReference type="Proteomes" id="UP000198725">
    <property type="component" value="Unassembled WGS sequence"/>
</dbReference>
<reference evidence="6" key="1">
    <citation type="submission" date="2016-10" db="EMBL/GenBank/DDBJ databases">
        <authorList>
            <person name="Varghese N."/>
            <person name="Submissions S."/>
        </authorList>
    </citation>
    <scope>NUCLEOTIDE SEQUENCE [LARGE SCALE GENOMIC DNA]</scope>
    <source>
        <strain evidence="6">MO64</strain>
    </source>
</reference>
<dbReference type="AlphaFoldDB" id="A0A1I4ED19"/>
<keyword evidence="5" id="KW-0689">Ribosomal protein</keyword>
<feature type="domain" description="N-acetyltransferase" evidence="3">
    <location>
        <begin position="8"/>
        <end position="170"/>
    </location>
</feature>
<organism evidence="5 6">
    <name type="scientific">Rhodanobacter glycinis</name>
    <dbReference type="NCBI Taxonomy" id="582702"/>
    <lineage>
        <taxon>Bacteria</taxon>
        <taxon>Pseudomonadati</taxon>
        <taxon>Pseudomonadota</taxon>
        <taxon>Gammaproteobacteria</taxon>
        <taxon>Lysobacterales</taxon>
        <taxon>Rhodanobacteraceae</taxon>
        <taxon>Rhodanobacter</taxon>
    </lineage>
</organism>
<reference evidence="4 7" key="3">
    <citation type="submission" date="2019-08" db="EMBL/GenBank/DDBJ databases">
        <title>Complete genome sequence of Rhodanobacter glycinis strain T01E-68 isolated from tomato root.</title>
        <authorList>
            <person name="Weon H.-Y."/>
            <person name="Lee S.A."/>
        </authorList>
    </citation>
    <scope>NUCLEOTIDE SEQUENCE [LARGE SCALE GENOMIC DNA]</scope>
    <source>
        <strain evidence="4 7">T01E-68</strain>
    </source>
</reference>
<dbReference type="SUPFAM" id="SSF55729">
    <property type="entry name" value="Acyl-CoA N-acyltransferases (Nat)"/>
    <property type="match status" value="1"/>
</dbReference>
<evidence type="ECO:0000313" key="4">
    <source>
        <dbReference type="EMBL" id="QEE24026.1"/>
    </source>
</evidence>
<evidence type="ECO:0000256" key="2">
    <source>
        <dbReference type="ARBA" id="ARBA00023315"/>
    </source>
</evidence>
<dbReference type="PANTHER" id="PTHR43877">
    <property type="entry name" value="AMINOALKYLPHOSPHONATE N-ACETYLTRANSFERASE-RELATED-RELATED"/>
    <property type="match status" value="1"/>
</dbReference>
<dbReference type="InterPro" id="IPR000182">
    <property type="entry name" value="GNAT_dom"/>
</dbReference>
<accession>A0A1I4ED19</accession>
<keyword evidence="6" id="KW-1185">Reference proteome</keyword>
<proteinExistence type="predicted"/>
<evidence type="ECO:0000313" key="7">
    <source>
        <dbReference type="Proteomes" id="UP000321807"/>
    </source>
</evidence>
<dbReference type="InterPro" id="IPR050832">
    <property type="entry name" value="Bact_Acetyltransf"/>
</dbReference>
<dbReference type="KEGG" id="rgl:CS053_05530"/>
<dbReference type="RefSeq" id="WP_092704484.1">
    <property type="nucleotide sequence ID" value="NZ_CP042807.1"/>
</dbReference>
<evidence type="ECO:0000259" key="3">
    <source>
        <dbReference type="PROSITE" id="PS51186"/>
    </source>
</evidence>
<name>A0A1I4ED19_9GAMM</name>
<dbReference type="Gene3D" id="3.40.630.30">
    <property type="match status" value="1"/>
</dbReference>
<evidence type="ECO:0000313" key="5">
    <source>
        <dbReference type="EMBL" id="SFL03694.1"/>
    </source>
</evidence>
<dbReference type="GO" id="GO:0005840">
    <property type="term" value="C:ribosome"/>
    <property type="evidence" value="ECO:0007669"/>
    <property type="project" value="UniProtKB-KW"/>
</dbReference>
<dbReference type="EMBL" id="CP042807">
    <property type="protein sequence ID" value="QEE24026.1"/>
    <property type="molecule type" value="Genomic_DNA"/>
</dbReference>
<dbReference type="Proteomes" id="UP000321807">
    <property type="component" value="Chromosome"/>
</dbReference>
<dbReference type="EMBL" id="FOSR01000012">
    <property type="protein sequence ID" value="SFL03694.1"/>
    <property type="molecule type" value="Genomic_DNA"/>
</dbReference>
<dbReference type="PROSITE" id="PS51186">
    <property type="entry name" value="GNAT"/>
    <property type="match status" value="1"/>
</dbReference>
<dbReference type="Pfam" id="PF00583">
    <property type="entry name" value="Acetyltransf_1"/>
    <property type="match status" value="1"/>
</dbReference>
<keyword evidence="1 4" id="KW-0808">Transferase</keyword>
<evidence type="ECO:0000313" key="6">
    <source>
        <dbReference type="Proteomes" id="UP000198725"/>
    </source>
</evidence>
<dbReference type="InterPro" id="IPR016181">
    <property type="entry name" value="Acyl_CoA_acyltransferase"/>
</dbReference>
<keyword evidence="5" id="KW-0687">Ribonucleoprotein</keyword>
<sequence>MSTQPLPFAFRIATAADIPALLALVQSAYRGDSGRRGWTTESDLLDGQRTDAADIAEVMARPDSLIVMTERDGRLLASCHVERQADGGYFGMFAVDPLQQGGGVGKAVLAEAERMARERWQCRAMHMTVIEQRAELIAWYERRGYRRTGQYKPFPYGDERFGIPLRDDLRFEVLIKEFPA</sequence>
<gene>
    <name evidence="4" type="ORF">CS053_05530</name>
    <name evidence="5" type="ORF">SAMN05192579_11230</name>
</gene>